<dbReference type="STRING" id="765913.ThidrDRAFT_1815"/>
<dbReference type="Gene3D" id="3.30.450.20">
    <property type="entry name" value="PAS domain"/>
    <property type="match status" value="2"/>
</dbReference>
<dbReference type="AlphaFoldDB" id="G2E0X7"/>
<evidence type="ECO:0000256" key="6">
    <source>
        <dbReference type="SAM" id="MobiDB-lite"/>
    </source>
</evidence>
<dbReference type="NCBIfam" id="TIGR00229">
    <property type="entry name" value="sensory_box"/>
    <property type="match status" value="1"/>
</dbReference>
<dbReference type="Gene3D" id="6.10.340.10">
    <property type="match status" value="1"/>
</dbReference>
<keyword evidence="7" id="KW-1133">Transmembrane helix</keyword>
<dbReference type="Pfam" id="PF18947">
    <property type="entry name" value="HAMP_2"/>
    <property type="match status" value="1"/>
</dbReference>
<evidence type="ECO:0000256" key="4">
    <source>
        <dbReference type="ARBA" id="ARBA00029447"/>
    </source>
</evidence>
<dbReference type="PROSITE" id="PS50111">
    <property type="entry name" value="CHEMOTAXIS_TRANSDUC_2"/>
    <property type="match status" value="1"/>
</dbReference>
<evidence type="ECO:0000256" key="1">
    <source>
        <dbReference type="ARBA" id="ARBA00004370"/>
    </source>
</evidence>
<organism evidence="11 12">
    <name type="scientific">Thiorhodococcus drewsii AZ1</name>
    <dbReference type="NCBI Taxonomy" id="765913"/>
    <lineage>
        <taxon>Bacteria</taxon>
        <taxon>Pseudomonadati</taxon>
        <taxon>Pseudomonadota</taxon>
        <taxon>Gammaproteobacteria</taxon>
        <taxon>Chromatiales</taxon>
        <taxon>Chromatiaceae</taxon>
        <taxon>Thiorhodococcus</taxon>
    </lineage>
</organism>
<evidence type="ECO:0000259" key="10">
    <source>
        <dbReference type="PROSITE" id="PS50885"/>
    </source>
</evidence>
<dbReference type="OrthoDB" id="9781845at2"/>
<evidence type="ECO:0000256" key="2">
    <source>
        <dbReference type="ARBA" id="ARBA00022481"/>
    </source>
</evidence>
<proteinExistence type="inferred from homology"/>
<comment type="similarity">
    <text evidence="4">Belongs to the methyl-accepting chemotaxis (MCP) protein family.</text>
</comment>
<dbReference type="GO" id="GO:0007165">
    <property type="term" value="P:signal transduction"/>
    <property type="evidence" value="ECO:0007669"/>
    <property type="project" value="UniProtKB-KW"/>
</dbReference>
<gene>
    <name evidence="11" type="ORF">ThidrDRAFT_1815</name>
</gene>
<dbReference type="InterPro" id="IPR013655">
    <property type="entry name" value="PAS_fold_3"/>
</dbReference>
<dbReference type="PROSITE" id="PS50885">
    <property type="entry name" value="HAMP"/>
    <property type="match status" value="2"/>
</dbReference>
<evidence type="ECO:0000313" key="11">
    <source>
        <dbReference type="EMBL" id="EGV31614.1"/>
    </source>
</evidence>
<dbReference type="PATRIC" id="fig|765913.3.peg.1839"/>
<name>G2E0X7_9GAMM</name>
<evidence type="ECO:0000259" key="9">
    <source>
        <dbReference type="PROSITE" id="PS50112"/>
    </source>
</evidence>
<dbReference type="InterPro" id="IPR035965">
    <property type="entry name" value="PAS-like_dom_sf"/>
</dbReference>
<accession>G2E0X7</accession>
<dbReference type="Proteomes" id="UP000004200">
    <property type="component" value="Unassembled WGS sequence"/>
</dbReference>
<dbReference type="PROSITE" id="PS50112">
    <property type="entry name" value="PAS"/>
    <property type="match status" value="1"/>
</dbReference>
<dbReference type="InterPro" id="IPR004089">
    <property type="entry name" value="MCPsignal_dom"/>
</dbReference>
<evidence type="ECO:0000259" key="8">
    <source>
        <dbReference type="PROSITE" id="PS50111"/>
    </source>
</evidence>
<feature type="region of interest" description="Disordered" evidence="6">
    <location>
        <begin position="770"/>
        <end position="801"/>
    </location>
</feature>
<reference evidence="11 12" key="1">
    <citation type="submission" date="2011-06" db="EMBL/GenBank/DDBJ databases">
        <title>The draft genome of Thiorhodococcus drewsii AZ1.</title>
        <authorList>
            <consortium name="US DOE Joint Genome Institute (JGI-PGF)"/>
            <person name="Lucas S."/>
            <person name="Han J."/>
            <person name="Lapidus A."/>
            <person name="Cheng J.-F."/>
            <person name="Goodwin L."/>
            <person name="Pitluck S."/>
            <person name="Peters L."/>
            <person name="Land M.L."/>
            <person name="Hauser L."/>
            <person name="Vogl K."/>
            <person name="Liu Z."/>
            <person name="Imhoff J."/>
            <person name="Thiel V."/>
            <person name="Frigaard N.-U."/>
            <person name="Bryant D.A."/>
            <person name="Woyke T.J."/>
        </authorList>
    </citation>
    <scope>NUCLEOTIDE SEQUENCE [LARGE SCALE GENOMIC DNA]</scope>
    <source>
        <strain evidence="11 12">AZ1</strain>
    </source>
</reference>
<dbReference type="CDD" id="cd11386">
    <property type="entry name" value="MCP_signal"/>
    <property type="match status" value="1"/>
</dbReference>
<keyword evidence="7" id="KW-0812">Transmembrane</keyword>
<sequence>MRTNLPVTQIEHQMEDAQLIVSRTDLKGRITKVNLDFVEISGFTEEELIGAPHNIVRHPDMPAAVFEDLWSTVKMERPWTGVVKNRCKNGDFYWVEANISPFHEQGDVVGYISVRRKPTREQIAEAEALYARLRAGKAAKPLYARILSRINDVYITHALSGGLVLIALLFTLASGVSLLSLQHATERMIQLTDKIQVLDDSKQVKALFEDERTKLESIARRAQIQAVAYTLFAMFFSALLGIWLVRKISYPLKESSRHLDALAEGDYSKPIVAGSRDELGNLLMSLKSVQARLDFDMQETKRVALENFTIRSGLDNVSIPVSLSNELNQLTYLNRAAEAFWNQLSGDISRRVPGFSVDRLLGASLADYFEDEDVGSAYREKLTALRTFDMVLCERNLRLTAIPMYEASGKYRGRVTQWEDRTLEVRAEGEIARLVVAASQGDFGTRLELEGKDGFFLQLGEGLNRLLDIMSAGLADVAAVLNAVARGDLTQGIEADYVGTFGQLKDDTNLTVGRLREVVGRILEVSETIRSAAGEIAAGNTDLSGRTEEQAASLEETASSMEELNATVKQNVQNADRANTLAQGANDIAAKGGDMVQRVVETMGEIQDSSRRIADIISVIDGIAFQTNILALNAAVEAARAGEQGRGFAVVAAEVRALAQRSAQSAKEIKGLITDSVGKVEGGATLAGEAGTTMQEVVERFSQLVLLVDEITQASREQSAGIDQITLAVAQMDEVTQQNAALVEEAAAAAESLDDQTSVLVRAVSVFDLGDGSRRSSGGSRTSSALAALSAPSQSAPSVSE</sequence>
<feature type="domain" description="PAS" evidence="9">
    <location>
        <begin position="6"/>
        <end position="76"/>
    </location>
</feature>
<dbReference type="GO" id="GO:0006935">
    <property type="term" value="P:chemotaxis"/>
    <property type="evidence" value="ECO:0007669"/>
    <property type="project" value="TreeGrafter"/>
</dbReference>
<feature type="domain" description="HAMP" evidence="10">
    <location>
        <begin position="246"/>
        <end position="298"/>
    </location>
</feature>
<dbReference type="eggNOG" id="COG0840">
    <property type="taxonomic scope" value="Bacteria"/>
</dbReference>
<dbReference type="InterPro" id="IPR000014">
    <property type="entry name" value="PAS"/>
</dbReference>
<dbReference type="SMART" id="SM00086">
    <property type="entry name" value="PAC"/>
    <property type="match status" value="1"/>
</dbReference>
<dbReference type="EMBL" id="AFWT01000011">
    <property type="protein sequence ID" value="EGV31614.1"/>
    <property type="molecule type" value="Genomic_DNA"/>
</dbReference>
<dbReference type="CDD" id="cd00130">
    <property type="entry name" value="PAS"/>
    <property type="match status" value="1"/>
</dbReference>
<dbReference type="SUPFAM" id="SSF158472">
    <property type="entry name" value="HAMP domain-like"/>
    <property type="match status" value="1"/>
</dbReference>
<dbReference type="Pfam" id="PF08447">
    <property type="entry name" value="PAS_3"/>
    <property type="match status" value="1"/>
</dbReference>
<dbReference type="GO" id="GO:0004888">
    <property type="term" value="F:transmembrane signaling receptor activity"/>
    <property type="evidence" value="ECO:0007669"/>
    <property type="project" value="TreeGrafter"/>
</dbReference>
<dbReference type="SUPFAM" id="SSF55785">
    <property type="entry name" value="PYP-like sensor domain (PAS domain)"/>
    <property type="match status" value="1"/>
</dbReference>
<dbReference type="CDD" id="cd06225">
    <property type="entry name" value="HAMP"/>
    <property type="match status" value="1"/>
</dbReference>
<feature type="domain" description="Methyl-accepting transducer" evidence="8">
    <location>
        <begin position="525"/>
        <end position="754"/>
    </location>
</feature>
<dbReference type="SMART" id="SM00091">
    <property type="entry name" value="PAS"/>
    <property type="match status" value="1"/>
</dbReference>
<feature type="transmembrane region" description="Helical" evidence="7">
    <location>
        <begin position="226"/>
        <end position="245"/>
    </location>
</feature>
<dbReference type="RefSeq" id="WP_007040529.1">
    <property type="nucleotide sequence ID" value="NZ_AFWT01000011.1"/>
</dbReference>
<feature type="domain" description="HAMP" evidence="10">
    <location>
        <begin position="468"/>
        <end position="520"/>
    </location>
</feature>
<dbReference type="Gene3D" id="1.10.287.950">
    <property type="entry name" value="Methyl-accepting chemotaxis protein"/>
    <property type="match status" value="1"/>
</dbReference>
<dbReference type="SMART" id="SM00304">
    <property type="entry name" value="HAMP"/>
    <property type="match status" value="2"/>
</dbReference>
<dbReference type="SUPFAM" id="SSF58104">
    <property type="entry name" value="Methyl-accepting chemotaxis protein (MCP) signaling domain"/>
    <property type="match status" value="1"/>
</dbReference>
<keyword evidence="7" id="KW-0472">Membrane</keyword>
<feature type="compositionally biased region" description="Low complexity" evidence="6">
    <location>
        <begin position="775"/>
        <end position="801"/>
    </location>
</feature>
<dbReference type="FunFam" id="1.10.287.950:FF:000001">
    <property type="entry name" value="Methyl-accepting chemotaxis sensory transducer"/>
    <property type="match status" value="1"/>
</dbReference>
<keyword evidence="2" id="KW-0488">Methylation</keyword>
<dbReference type="PANTHER" id="PTHR43531:SF14">
    <property type="entry name" value="METHYL-ACCEPTING CHEMOTAXIS PROTEIN I-RELATED"/>
    <property type="match status" value="1"/>
</dbReference>
<dbReference type="InterPro" id="IPR001610">
    <property type="entry name" value="PAC"/>
</dbReference>
<dbReference type="GO" id="GO:0005886">
    <property type="term" value="C:plasma membrane"/>
    <property type="evidence" value="ECO:0007669"/>
    <property type="project" value="TreeGrafter"/>
</dbReference>
<dbReference type="eggNOG" id="COG5002">
    <property type="taxonomic scope" value="Bacteria"/>
</dbReference>
<feature type="transmembrane region" description="Helical" evidence="7">
    <location>
        <begin position="158"/>
        <end position="181"/>
    </location>
</feature>
<dbReference type="Pfam" id="PF00015">
    <property type="entry name" value="MCPsignal"/>
    <property type="match status" value="1"/>
</dbReference>
<dbReference type="Pfam" id="PF00672">
    <property type="entry name" value="HAMP"/>
    <property type="match status" value="1"/>
</dbReference>
<evidence type="ECO:0000256" key="7">
    <source>
        <dbReference type="SAM" id="Phobius"/>
    </source>
</evidence>
<comment type="caution">
    <text evidence="11">The sequence shown here is derived from an EMBL/GenBank/DDBJ whole genome shotgun (WGS) entry which is preliminary data.</text>
</comment>
<evidence type="ECO:0000256" key="3">
    <source>
        <dbReference type="ARBA" id="ARBA00023224"/>
    </source>
</evidence>
<dbReference type="SMART" id="SM00283">
    <property type="entry name" value="MA"/>
    <property type="match status" value="1"/>
</dbReference>
<dbReference type="InterPro" id="IPR051310">
    <property type="entry name" value="MCP_chemotaxis"/>
</dbReference>
<evidence type="ECO:0000313" key="12">
    <source>
        <dbReference type="Proteomes" id="UP000004200"/>
    </source>
</evidence>
<evidence type="ECO:0000256" key="5">
    <source>
        <dbReference type="PROSITE-ProRule" id="PRU00284"/>
    </source>
</evidence>
<dbReference type="InterPro" id="IPR003660">
    <property type="entry name" value="HAMP_dom"/>
</dbReference>
<dbReference type="PANTHER" id="PTHR43531">
    <property type="entry name" value="PROTEIN ICFG"/>
    <property type="match status" value="1"/>
</dbReference>
<comment type="subcellular location">
    <subcellularLocation>
        <location evidence="1">Membrane</location>
    </subcellularLocation>
</comment>
<protein>
    <submittedName>
        <fullName evidence="11">Methyl-accepting chemotaxis sensory transducer with Pas/Pac sensor</fullName>
    </submittedName>
</protein>
<keyword evidence="12" id="KW-1185">Reference proteome</keyword>
<keyword evidence="3 5" id="KW-0807">Transducer</keyword>